<keyword evidence="1" id="KW-0732">Signal</keyword>
<dbReference type="OrthoDB" id="638783at2"/>
<sequence>MKPTLYTLILLLLSFNTFGQASYSGFIDQYPIELVTNIYSDGVASAFYAYSNYDEPIVINGTLKQGKLTLNEKDSNGKNKAILIFENFDTKRNQLEGTWKDLNSNKQFKIRLTKNFDIDSGENIEWTNREIIQSSSLKDKYFKLLISKAKGDFYATVTGVKIFEKKTDKLVQQIDLDCQLQGLNNMSVGDYNFDNLEDFSVFQQSFAGPNTSSLYYLYNPKSNQYFDSGFSGVSLEFDGKTKRIHERDQCCAGSIVTTAEYKVINNKMVLVKKRCFKWDDKKEELVERKIEDCQ</sequence>
<dbReference type="HOGENOM" id="CLU_945832_0_0_10"/>
<accession>F4KZE1</accession>
<dbReference type="KEGG" id="hhy:Halhy_0526"/>
<gene>
    <name evidence="2" type="ordered locus">Halhy_0526</name>
</gene>
<name>F4KZE1_HALH1</name>
<protein>
    <submittedName>
        <fullName evidence="2">Uncharacterized protein</fullName>
    </submittedName>
</protein>
<evidence type="ECO:0000313" key="2">
    <source>
        <dbReference type="EMBL" id="AEE48436.1"/>
    </source>
</evidence>
<evidence type="ECO:0000256" key="1">
    <source>
        <dbReference type="SAM" id="SignalP"/>
    </source>
</evidence>
<dbReference type="AlphaFoldDB" id="F4KZE1"/>
<dbReference type="RefSeq" id="WP_013763000.1">
    <property type="nucleotide sequence ID" value="NC_015510.1"/>
</dbReference>
<proteinExistence type="predicted"/>
<organism evidence="2 3">
    <name type="scientific">Haliscomenobacter hydrossis (strain ATCC 27775 / DSM 1100 / LMG 10767 / O)</name>
    <dbReference type="NCBI Taxonomy" id="760192"/>
    <lineage>
        <taxon>Bacteria</taxon>
        <taxon>Pseudomonadati</taxon>
        <taxon>Bacteroidota</taxon>
        <taxon>Saprospiria</taxon>
        <taxon>Saprospirales</taxon>
        <taxon>Haliscomenobacteraceae</taxon>
        <taxon>Haliscomenobacter</taxon>
    </lineage>
</organism>
<reference evidence="2 3" key="1">
    <citation type="journal article" date="2011" name="Stand. Genomic Sci.">
        <title>Complete genome sequence of Haliscomenobacter hydrossis type strain (O).</title>
        <authorList>
            <consortium name="US DOE Joint Genome Institute (JGI-PGF)"/>
            <person name="Daligault H."/>
            <person name="Lapidus A."/>
            <person name="Zeytun A."/>
            <person name="Nolan M."/>
            <person name="Lucas S."/>
            <person name="Del Rio T.G."/>
            <person name="Tice H."/>
            <person name="Cheng J.F."/>
            <person name="Tapia R."/>
            <person name="Han C."/>
            <person name="Goodwin L."/>
            <person name="Pitluck S."/>
            <person name="Liolios K."/>
            <person name="Pagani I."/>
            <person name="Ivanova N."/>
            <person name="Huntemann M."/>
            <person name="Mavromatis K."/>
            <person name="Mikhailova N."/>
            <person name="Pati A."/>
            <person name="Chen A."/>
            <person name="Palaniappan K."/>
            <person name="Land M."/>
            <person name="Hauser L."/>
            <person name="Brambilla E.M."/>
            <person name="Rohde M."/>
            <person name="Verbarg S."/>
            <person name="Goker M."/>
            <person name="Bristow J."/>
            <person name="Eisen J.A."/>
            <person name="Markowitz V."/>
            <person name="Hugenholtz P."/>
            <person name="Kyrpides N.C."/>
            <person name="Klenk H.P."/>
            <person name="Woyke T."/>
        </authorList>
    </citation>
    <scope>NUCLEOTIDE SEQUENCE [LARGE SCALE GENOMIC DNA]</scope>
    <source>
        <strain evidence="3">ATCC 27775 / DSM 1100 / LMG 10767 / O</strain>
    </source>
</reference>
<dbReference type="NCBIfam" id="NF047539">
    <property type="entry name" value="XAC2610_fam"/>
    <property type="match status" value="1"/>
</dbReference>
<evidence type="ECO:0000313" key="3">
    <source>
        <dbReference type="Proteomes" id="UP000008461"/>
    </source>
</evidence>
<dbReference type="STRING" id="760192.Halhy_0526"/>
<feature type="signal peptide" evidence="1">
    <location>
        <begin position="1"/>
        <end position="21"/>
    </location>
</feature>
<feature type="chain" id="PRO_5003310478" evidence="1">
    <location>
        <begin position="22"/>
        <end position="294"/>
    </location>
</feature>
<dbReference type="EMBL" id="CP002691">
    <property type="protein sequence ID" value="AEE48436.1"/>
    <property type="molecule type" value="Genomic_DNA"/>
</dbReference>
<reference key="2">
    <citation type="submission" date="2011-04" db="EMBL/GenBank/DDBJ databases">
        <title>Complete sequence of chromosome of Haliscomenobacter hydrossis DSM 1100.</title>
        <authorList>
            <consortium name="US DOE Joint Genome Institute (JGI-PGF)"/>
            <person name="Lucas S."/>
            <person name="Han J."/>
            <person name="Lapidus A."/>
            <person name="Bruce D."/>
            <person name="Goodwin L."/>
            <person name="Pitluck S."/>
            <person name="Peters L."/>
            <person name="Kyrpides N."/>
            <person name="Mavromatis K."/>
            <person name="Ivanova N."/>
            <person name="Ovchinnikova G."/>
            <person name="Pagani I."/>
            <person name="Daligault H."/>
            <person name="Detter J.C."/>
            <person name="Han C."/>
            <person name="Land M."/>
            <person name="Hauser L."/>
            <person name="Markowitz V."/>
            <person name="Cheng J.-F."/>
            <person name="Hugenholtz P."/>
            <person name="Woyke T."/>
            <person name="Wu D."/>
            <person name="Verbarg S."/>
            <person name="Frueling A."/>
            <person name="Brambilla E."/>
            <person name="Klenk H.-P."/>
            <person name="Eisen J.A."/>
        </authorList>
    </citation>
    <scope>NUCLEOTIDE SEQUENCE</scope>
    <source>
        <strain>DSM 1100</strain>
    </source>
</reference>
<dbReference type="Proteomes" id="UP000008461">
    <property type="component" value="Chromosome"/>
</dbReference>
<dbReference type="InterPro" id="IPR058087">
    <property type="entry name" value="XAC2610_dom"/>
</dbReference>
<keyword evidence="3" id="KW-1185">Reference proteome</keyword>
<dbReference type="eggNOG" id="ENOG502ZIFP">
    <property type="taxonomic scope" value="Bacteria"/>
</dbReference>